<proteinExistence type="predicted"/>
<protein>
    <submittedName>
        <fullName evidence="1">Uncharacterized protein</fullName>
    </submittedName>
</protein>
<keyword evidence="2" id="KW-1185">Reference proteome</keyword>
<organism evidence="1 2">
    <name type="scientific">Rhizophagus clarus</name>
    <dbReference type="NCBI Taxonomy" id="94130"/>
    <lineage>
        <taxon>Eukaryota</taxon>
        <taxon>Fungi</taxon>
        <taxon>Fungi incertae sedis</taxon>
        <taxon>Mucoromycota</taxon>
        <taxon>Glomeromycotina</taxon>
        <taxon>Glomeromycetes</taxon>
        <taxon>Glomerales</taxon>
        <taxon>Glomeraceae</taxon>
        <taxon>Rhizophagus</taxon>
    </lineage>
</organism>
<gene>
    <name evidence="1" type="ORF">RclHR1_09620008</name>
</gene>
<accession>A0A2Z6SF44</accession>
<comment type="caution">
    <text evidence="1">The sequence shown here is derived from an EMBL/GenBank/DDBJ whole genome shotgun (WGS) entry which is preliminary data.</text>
</comment>
<sequence>MVKNLTEINELVEEIIKLIISGLFKLLNLAKKLMASEVRYYVEFQEYPNTPDTGFSSQIFAKAHEYKWDILIKKEYGNIYNICQVHYKRNIDKNR</sequence>
<dbReference type="Proteomes" id="UP000247702">
    <property type="component" value="Unassembled WGS sequence"/>
</dbReference>
<evidence type="ECO:0000313" key="1">
    <source>
        <dbReference type="EMBL" id="GBC10435.1"/>
    </source>
</evidence>
<reference evidence="1 2" key="1">
    <citation type="submission" date="2017-11" db="EMBL/GenBank/DDBJ databases">
        <title>The genome of Rhizophagus clarus HR1 reveals common genetic basis of auxotrophy among arbuscular mycorrhizal fungi.</title>
        <authorList>
            <person name="Kobayashi Y."/>
        </authorList>
    </citation>
    <scope>NUCLEOTIDE SEQUENCE [LARGE SCALE GENOMIC DNA]</scope>
    <source>
        <strain evidence="1 2">HR1</strain>
    </source>
</reference>
<dbReference type="EMBL" id="BEXD01004384">
    <property type="protein sequence ID" value="GBC10435.1"/>
    <property type="molecule type" value="Genomic_DNA"/>
</dbReference>
<dbReference type="AlphaFoldDB" id="A0A2Z6SF44"/>
<name>A0A2Z6SF44_9GLOM</name>
<evidence type="ECO:0000313" key="2">
    <source>
        <dbReference type="Proteomes" id="UP000247702"/>
    </source>
</evidence>